<keyword evidence="2" id="KW-1185">Reference proteome</keyword>
<dbReference type="Proteomes" id="UP000887575">
    <property type="component" value="Unassembled WGS sequence"/>
</dbReference>
<reference evidence="3" key="1">
    <citation type="submission" date="2024-02" db="UniProtKB">
        <authorList>
            <consortium name="WormBaseParasite"/>
        </authorList>
    </citation>
    <scope>IDENTIFICATION</scope>
</reference>
<evidence type="ECO:0000313" key="2">
    <source>
        <dbReference type="Proteomes" id="UP000887575"/>
    </source>
</evidence>
<feature type="region of interest" description="Disordered" evidence="1">
    <location>
        <begin position="121"/>
        <end position="166"/>
    </location>
</feature>
<feature type="compositionally biased region" description="Basic and acidic residues" evidence="1">
    <location>
        <begin position="121"/>
        <end position="132"/>
    </location>
</feature>
<proteinExistence type="predicted"/>
<evidence type="ECO:0000256" key="1">
    <source>
        <dbReference type="SAM" id="MobiDB-lite"/>
    </source>
</evidence>
<evidence type="ECO:0000313" key="3">
    <source>
        <dbReference type="WBParaSite" id="MBELARI_LOCUS20229"/>
    </source>
</evidence>
<protein>
    <submittedName>
        <fullName evidence="3">Uncharacterized protein</fullName>
    </submittedName>
</protein>
<sequence length="212" mass="25478">MPGEQWTDTEDRDLLDFLYNELRSRDPTRKENAQLYRGNRVWKRYVEMNPDTKRSFQSLQSHFRRHVWGEKFCYLNYPPEKLFYLIKHLGQTVKSEDKQWLEKRWPYKLVISTKGFLQEYKRDTSPRKKPAEDLDESEETPRKKKRNALETSTSEVPDSQPPSINPCLPLKRQEMNGMFSILTNRPILHKLASPYHFKALQRLYQQKLSRNA</sequence>
<name>A0AAF3F3E7_9BILA</name>
<dbReference type="Gene3D" id="1.10.10.60">
    <property type="entry name" value="Homeodomain-like"/>
    <property type="match status" value="1"/>
</dbReference>
<accession>A0AAF3F3E7</accession>
<dbReference type="AlphaFoldDB" id="A0AAF3F3E7"/>
<organism evidence="2 3">
    <name type="scientific">Mesorhabditis belari</name>
    <dbReference type="NCBI Taxonomy" id="2138241"/>
    <lineage>
        <taxon>Eukaryota</taxon>
        <taxon>Metazoa</taxon>
        <taxon>Ecdysozoa</taxon>
        <taxon>Nematoda</taxon>
        <taxon>Chromadorea</taxon>
        <taxon>Rhabditida</taxon>
        <taxon>Rhabditina</taxon>
        <taxon>Rhabditomorpha</taxon>
        <taxon>Rhabditoidea</taxon>
        <taxon>Rhabditidae</taxon>
        <taxon>Mesorhabditinae</taxon>
        <taxon>Mesorhabditis</taxon>
    </lineage>
</organism>
<dbReference type="WBParaSite" id="MBELARI_LOCUS20229">
    <property type="protein sequence ID" value="MBELARI_LOCUS20229"/>
    <property type="gene ID" value="MBELARI_LOCUS20229"/>
</dbReference>